<reference evidence="1 2" key="1">
    <citation type="submission" date="2023-10" db="EMBL/GenBank/DDBJ databases">
        <authorList>
            <person name="Wang X.X."/>
        </authorList>
    </citation>
    <scope>NUCLEOTIDE SEQUENCE [LARGE SCALE GENOMIC DNA]</scope>
    <source>
        <strain evidence="1 2">NBRC 12816</strain>
    </source>
</reference>
<proteinExistence type="predicted"/>
<dbReference type="EMBL" id="JAWJZF010000434">
    <property type="protein sequence ID" value="MDX2295129.1"/>
    <property type="molecule type" value="Genomic_DNA"/>
</dbReference>
<name>A0ABU4KC58_9ACTN</name>
<dbReference type="Proteomes" id="UP001278571">
    <property type="component" value="Unassembled WGS sequence"/>
</dbReference>
<comment type="caution">
    <text evidence="1">The sequence shown here is derived from an EMBL/GenBank/DDBJ whole genome shotgun (WGS) entry which is preliminary data.</text>
</comment>
<evidence type="ECO:0000313" key="1">
    <source>
        <dbReference type="EMBL" id="MDX2295129.1"/>
    </source>
</evidence>
<protein>
    <submittedName>
        <fullName evidence="1">Uncharacterized protein</fullName>
    </submittedName>
</protein>
<sequence>MVRWAVFCCALVPLVLVAFGTSLGGAGGAALGLAAVTAACRLLLRRAERGLRAEGASAGTRAGGRRRG</sequence>
<evidence type="ECO:0000313" key="2">
    <source>
        <dbReference type="Proteomes" id="UP001278571"/>
    </source>
</evidence>
<organism evidence="1 2">
    <name type="scientific">Streptomyces roseolus</name>
    <dbReference type="NCBI Taxonomy" id="67358"/>
    <lineage>
        <taxon>Bacteria</taxon>
        <taxon>Bacillati</taxon>
        <taxon>Actinomycetota</taxon>
        <taxon>Actinomycetes</taxon>
        <taxon>Kitasatosporales</taxon>
        <taxon>Streptomycetaceae</taxon>
        <taxon>Streptomyces</taxon>
    </lineage>
</organism>
<accession>A0ABU4KC58</accession>
<gene>
    <name evidence="1" type="ORF">R2363_23490</name>
</gene>
<keyword evidence="2" id="KW-1185">Reference proteome</keyword>